<comment type="caution">
    <text evidence="1">The sequence shown here is derived from an EMBL/GenBank/DDBJ whole genome shotgun (WGS) entry which is preliminary data.</text>
</comment>
<gene>
    <name evidence="1" type="ORF">MCU_00244</name>
</gene>
<evidence type="ECO:0000313" key="1">
    <source>
        <dbReference type="EMBL" id="EJF84666.1"/>
    </source>
</evidence>
<evidence type="ECO:0000313" key="2">
    <source>
        <dbReference type="Proteomes" id="UP000008942"/>
    </source>
</evidence>
<proteinExistence type="predicted"/>
<protein>
    <submittedName>
        <fullName evidence="1">Uncharacterized protein</fullName>
    </submittedName>
</protein>
<accession>A0ABN0GM79</accession>
<dbReference type="Proteomes" id="UP000008942">
    <property type="component" value="Unassembled WGS sequence"/>
</dbReference>
<dbReference type="EMBL" id="AILW01000002">
    <property type="protein sequence ID" value="EJF84666.1"/>
    <property type="molecule type" value="Genomic_DNA"/>
</dbReference>
<keyword evidence="2" id="KW-1185">Reference proteome</keyword>
<reference evidence="1 2" key="1">
    <citation type="submission" date="2012-03" db="EMBL/GenBank/DDBJ databases">
        <title>The Genome Sequence of Bartonella elizabethae Re6043vi.</title>
        <authorList>
            <consortium name="The Broad Institute Genome Sequencing Platform"/>
            <consortium name="The Broad Institute Genome Sequencing Center for Infectious Disease"/>
            <person name="Feldgarden M."/>
            <person name="Kirby J."/>
            <person name="Kosoy M."/>
            <person name="Birtles R."/>
            <person name="Probert W.S."/>
            <person name="Chiaraviglio L."/>
            <person name="Young S.K."/>
            <person name="Zeng Q."/>
            <person name="Gargeya S."/>
            <person name="Fitzgerald M."/>
            <person name="Haas B."/>
            <person name="Abouelleil A."/>
            <person name="Alvarado L."/>
            <person name="Arachchi H.M."/>
            <person name="Berlin A."/>
            <person name="Chapman S.B."/>
            <person name="Gearin G."/>
            <person name="Goldberg J."/>
            <person name="Griggs A."/>
            <person name="Gujja S."/>
            <person name="Hansen M."/>
            <person name="Heiman D."/>
            <person name="Howarth C."/>
            <person name="Larimer J."/>
            <person name="Lui A."/>
            <person name="MacDonald P.J.P."/>
            <person name="McCowen C."/>
            <person name="Montmayeur A."/>
            <person name="Murphy C."/>
            <person name="Neiman D."/>
            <person name="Pearson M."/>
            <person name="Priest M."/>
            <person name="Roberts A."/>
            <person name="Saif S."/>
            <person name="Shea T."/>
            <person name="Sisk P."/>
            <person name="Stolte C."/>
            <person name="Sykes S."/>
            <person name="Wortman J."/>
            <person name="Nusbaum C."/>
            <person name="Birren B."/>
        </authorList>
    </citation>
    <scope>NUCLEOTIDE SEQUENCE [LARGE SCALE GENOMIC DNA]</scope>
    <source>
        <strain evidence="1 2">Re6043vi</strain>
    </source>
</reference>
<organism evidence="1 2">
    <name type="scientific">Bartonella elizabethae Re6043vi</name>
    <dbReference type="NCBI Taxonomy" id="1094554"/>
    <lineage>
        <taxon>Bacteria</taxon>
        <taxon>Pseudomonadati</taxon>
        <taxon>Pseudomonadota</taxon>
        <taxon>Alphaproteobacteria</taxon>
        <taxon>Hyphomicrobiales</taxon>
        <taxon>Bartonellaceae</taxon>
        <taxon>Bartonella</taxon>
    </lineage>
</organism>
<name>A0ABN0GM79_BAREL</name>
<sequence>MQIAEQDSNILQGFSQKEKETITYLLIALKTQYIKSQISCFLQKDHDKNSSILDQHH</sequence>